<dbReference type="Pfam" id="PF00196">
    <property type="entry name" value="GerE"/>
    <property type="match status" value="1"/>
</dbReference>
<dbReference type="InterPro" id="IPR011006">
    <property type="entry name" value="CheY-like_superfamily"/>
</dbReference>
<evidence type="ECO:0000256" key="3">
    <source>
        <dbReference type="ARBA" id="ARBA00023163"/>
    </source>
</evidence>
<dbReference type="PROSITE" id="PS00622">
    <property type="entry name" value="HTH_LUXR_1"/>
    <property type="match status" value="1"/>
</dbReference>
<gene>
    <name evidence="7" type="ORF">RZ57_01170</name>
</gene>
<protein>
    <submittedName>
        <fullName evidence="7">Nitrate/nitrite response regulator</fullName>
    </submittedName>
</protein>
<keyword evidence="1" id="KW-0805">Transcription regulation</keyword>
<dbReference type="GO" id="GO:0006355">
    <property type="term" value="P:regulation of DNA-templated transcription"/>
    <property type="evidence" value="ECO:0007669"/>
    <property type="project" value="InterPro"/>
</dbReference>
<evidence type="ECO:0000313" key="8">
    <source>
        <dbReference type="Proteomes" id="UP000060132"/>
    </source>
</evidence>
<dbReference type="PROSITE" id="PS50110">
    <property type="entry name" value="RESPONSE_REGULATORY"/>
    <property type="match status" value="1"/>
</dbReference>
<dbReference type="CDD" id="cd06170">
    <property type="entry name" value="LuxR_C_like"/>
    <property type="match status" value="1"/>
</dbReference>
<dbReference type="InterPro" id="IPR001789">
    <property type="entry name" value="Sig_transdc_resp-reg_receiver"/>
</dbReference>
<accession>A0AAC8UBH5</accession>
<keyword evidence="3" id="KW-0804">Transcription</keyword>
<dbReference type="InterPro" id="IPR016032">
    <property type="entry name" value="Sig_transdc_resp-reg_C-effctor"/>
</dbReference>
<keyword evidence="2" id="KW-0238">DNA-binding</keyword>
<dbReference type="SUPFAM" id="SSF46894">
    <property type="entry name" value="C-terminal effector domain of the bipartite response regulators"/>
    <property type="match status" value="1"/>
</dbReference>
<dbReference type="RefSeq" id="WP_064083097.1">
    <property type="nucleotide sequence ID" value="NZ_CP011218.1"/>
</dbReference>
<dbReference type="Gene3D" id="3.40.50.2300">
    <property type="match status" value="1"/>
</dbReference>
<evidence type="ECO:0000259" key="5">
    <source>
        <dbReference type="PROSITE" id="PS50043"/>
    </source>
</evidence>
<dbReference type="Pfam" id="PF00072">
    <property type="entry name" value="Response_reg"/>
    <property type="match status" value="1"/>
</dbReference>
<organism evidence="7 8">
    <name type="scientific">Haemophilus ducreyi</name>
    <dbReference type="NCBI Taxonomy" id="730"/>
    <lineage>
        <taxon>Bacteria</taxon>
        <taxon>Pseudomonadati</taxon>
        <taxon>Pseudomonadota</taxon>
        <taxon>Gammaproteobacteria</taxon>
        <taxon>Pasteurellales</taxon>
        <taxon>Pasteurellaceae</taxon>
        <taxon>Haemophilus</taxon>
    </lineage>
</organism>
<dbReference type="SMART" id="SM00421">
    <property type="entry name" value="HTH_LUXR"/>
    <property type="match status" value="1"/>
</dbReference>
<name>A0AAC8UBH5_HAEDC</name>
<dbReference type="GO" id="GO:0003677">
    <property type="term" value="F:DNA binding"/>
    <property type="evidence" value="ECO:0007669"/>
    <property type="project" value="UniProtKB-KW"/>
</dbReference>
<evidence type="ECO:0000259" key="6">
    <source>
        <dbReference type="PROSITE" id="PS50110"/>
    </source>
</evidence>
<dbReference type="Proteomes" id="UP000060132">
    <property type="component" value="Chromosome"/>
</dbReference>
<dbReference type="PANTHER" id="PTHR43214:SF41">
    <property type="entry name" value="NITRATE_NITRITE RESPONSE REGULATOR PROTEIN NARP"/>
    <property type="match status" value="1"/>
</dbReference>
<dbReference type="SMART" id="SM00448">
    <property type="entry name" value="REC"/>
    <property type="match status" value="1"/>
</dbReference>
<evidence type="ECO:0000313" key="7">
    <source>
        <dbReference type="EMBL" id="AKO31851.1"/>
    </source>
</evidence>
<dbReference type="GO" id="GO:0000160">
    <property type="term" value="P:phosphorelay signal transduction system"/>
    <property type="evidence" value="ECO:0007669"/>
    <property type="project" value="InterPro"/>
</dbReference>
<dbReference type="PRINTS" id="PR00038">
    <property type="entry name" value="HTHLUXR"/>
</dbReference>
<evidence type="ECO:0000256" key="2">
    <source>
        <dbReference type="ARBA" id="ARBA00023125"/>
    </source>
</evidence>
<evidence type="ECO:0000256" key="4">
    <source>
        <dbReference type="PROSITE-ProRule" id="PRU00169"/>
    </source>
</evidence>
<feature type="modified residue" description="4-aspartylphosphate" evidence="4">
    <location>
        <position position="57"/>
    </location>
</feature>
<feature type="domain" description="Response regulatory" evidence="6">
    <location>
        <begin position="6"/>
        <end position="122"/>
    </location>
</feature>
<dbReference type="InterPro" id="IPR000792">
    <property type="entry name" value="Tscrpt_reg_LuxR_C"/>
</dbReference>
<evidence type="ECO:0000256" key="1">
    <source>
        <dbReference type="ARBA" id="ARBA00023015"/>
    </source>
</evidence>
<dbReference type="PANTHER" id="PTHR43214">
    <property type="entry name" value="TWO-COMPONENT RESPONSE REGULATOR"/>
    <property type="match status" value="1"/>
</dbReference>
<dbReference type="SUPFAM" id="SSF52172">
    <property type="entry name" value="CheY-like"/>
    <property type="match status" value="1"/>
</dbReference>
<dbReference type="InterPro" id="IPR039420">
    <property type="entry name" value="WalR-like"/>
</dbReference>
<dbReference type="AlphaFoldDB" id="A0AAC8UBH5"/>
<dbReference type="PROSITE" id="PS50043">
    <property type="entry name" value="HTH_LUXR_2"/>
    <property type="match status" value="1"/>
</dbReference>
<reference evidence="7 8" key="1">
    <citation type="journal article" date="2015" name="PLoS Negl. Trop. Dis.">
        <title>Haemophilus ducreyi Cutaneous Ulcer Strains Are Nearly Identical to Class I Genital Ulcer Strains.</title>
        <authorList>
            <person name="Gangaiah D."/>
            <person name="Webb K.M."/>
            <person name="Humphreys T.L."/>
            <person name="Fortney K.R."/>
            <person name="Toh E."/>
            <person name="Tai A."/>
            <person name="Katz S.S."/>
            <person name="Pillay A."/>
            <person name="Chen C.Y."/>
            <person name="Roberts S.A."/>
            <person name="Munson R.S.Jr."/>
            <person name="Spinola S.M."/>
        </authorList>
    </citation>
    <scope>NUCLEOTIDE SEQUENCE [LARGE SCALE GENOMIC DNA]</scope>
    <source>
        <strain evidence="8">CLU2</strain>
    </source>
</reference>
<feature type="domain" description="HTH luxR-type" evidence="5">
    <location>
        <begin position="142"/>
        <end position="207"/>
    </location>
</feature>
<keyword evidence="4" id="KW-0597">Phosphoprotein</keyword>
<dbReference type="EMBL" id="CP011219">
    <property type="protein sequence ID" value="AKO31851.1"/>
    <property type="molecule type" value="Genomic_DNA"/>
</dbReference>
<sequence length="213" mass="23913">MTESYKILLIDDHPLMRQGIRQILELEDNFTIVGEASNGNDGIALALDTDPDLIILDLNMKGISGLDTLRALRKQGVDSRIIVLTVSDEQSDIFASMDAGVDGYLLKDSDTSELRENIRKAVLGETVLSDSIRAHLLNRRPENDPLSVLTDRERDVLQWIATGMSNKQIAGQLFISEETVKVHIRNLLRKLNVHSRVAATILYLEQQRLKQVK</sequence>
<proteinExistence type="predicted"/>